<protein>
    <submittedName>
        <fullName evidence="1">Uncharacterized protein</fullName>
    </submittedName>
</protein>
<organism evidence="1 2">
    <name type="scientific">Dermacentor silvarum</name>
    <name type="common">Tick</name>
    <dbReference type="NCBI Taxonomy" id="543639"/>
    <lineage>
        <taxon>Eukaryota</taxon>
        <taxon>Metazoa</taxon>
        <taxon>Ecdysozoa</taxon>
        <taxon>Arthropoda</taxon>
        <taxon>Chelicerata</taxon>
        <taxon>Arachnida</taxon>
        <taxon>Acari</taxon>
        <taxon>Parasitiformes</taxon>
        <taxon>Ixodida</taxon>
        <taxon>Ixodoidea</taxon>
        <taxon>Ixodidae</taxon>
        <taxon>Rhipicephalinae</taxon>
        <taxon>Dermacentor</taxon>
    </lineage>
</organism>
<keyword evidence="2" id="KW-1185">Reference proteome</keyword>
<dbReference type="EMBL" id="CM023472">
    <property type="protein sequence ID" value="KAH7959080.1"/>
    <property type="molecule type" value="Genomic_DNA"/>
</dbReference>
<evidence type="ECO:0000313" key="2">
    <source>
        <dbReference type="Proteomes" id="UP000821865"/>
    </source>
</evidence>
<proteinExistence type="predicted"/>
<reference evidence="1" key="1">
    <citation type="submission" date="2020-05" db="EMBL/GenBank/DDBJ databases">
        <title>Large-scale comparative analyses of tick genomes elucidate their genetic diversity and vector capacities.</title>
        <authorList>
            <person name="Jia N."/>
            <person name="Wang J."/>
            <person name="Shi W."/>
            <person name="Du L."/>
            <person name="Sun Y."/>
            <person name="Zhan W."/>
            <person name="Jiang J."/>
            <person name="Wang Q."/>
            <person name="Zhang B."/>
            <person name="Ji P."/>
            <person name="Sakyi L.B."/>
            <person name="Cui X."/>
            <person name="Yuan T."/>
            <person name="Jiang B."/>
            <person name="Yang W."/>
            <person name="Lam T.T.-Y."/>
            <person name="Chang Q."/>
            <person name="Ding S."/>
            <person name="Wang X."/>
            <person name="Zhu J."/>
            <person name="Ruan X."/>
            <person name="Zhao L."/>
            <person name="Wei J."/>
            <person name="Que T."/>
            <person name="Du C."/>
            <person name="Cheng J."/>
            <person name="Dai P."/>
            <person name="Han X."/>
            <person name="Huang E."/>
            <person name="Gao Y."/>
            <person name="Liu J."/>
            <person name="Shao H."/>
            <person name="Ye R."/>
            <person name="Li L."/>
            <person name="Wei W."/>
            <person name="Wang X."/>
            <person name="Wang C."/>
            <person name="Yang T."/>
            <person name="Huo Q."/>
            <person name="Li W."/>
            <person name="Guo W."/>
            <person name="Chen H."/>
            <person name="Zhou L."/>
            <person name="Ni X."/>
            <person name="Tian J."/>
            <person name="Zhou Y."/>
            <person name="Sheng Y."/>
            <person name="Liu T."/>
            <person name="Pan Y."/>
            <person name="Xia L."/>
            <person name="Li J."/>
            <person name="Zhao F."/>
            <person name="Cao W."/>
        </authorList>
    </citation>
    <scope>NUCLEOTIDE SEQUENCE</scope>
    <source>
        <strain evidence="1">Dsil-2018</strain>
    </source>
</reference>
<accession>A0ACB8D3R8</accession>
<name>A0ACB8D3R8_DERSI</name>
<gene>
    <name evidence="1" type="ORF">HPB49_008137</name>
</gene>
<comment type="caution">
    <text evidence="1">The sequence shown here is derived from an EMBL/GenBank/DDBJ whole genome shotgun (WGS) entry which is preliminary data.</text>
</comment>
<dbReference type="Proteomes" id="UP000821865">
    <property type="component" value="Chromosome 3"/>
</dbReference>
<sequence length="611" mass="67682">MESPSPVNEASSKATSLGAHKKRLPGWLTVVAVSFCIIALVFCTTMVILQLKNPVRSALASLECLVVWTSAGKVRGRVVQYNITGTVYSIIAFYGIPFAEPPIGRNRFMAPKCAKPRTGVLDATYKRPPCKQEDMHTPKKNHIIDSSNTTEECLHINVWVPGTCANPEKQRAVLFWLYGGAFESGGNIYDFYDGRFLSGLGNLVVAVPNYRVSLFGFLNSSTGHDVRGNMGLHDQILALRWVRDNIGRFGGDRDNILVAGDRRGAISLTLLMASPLGSPFTFRRVYLMSGIMDTLLVTEAGSEARAAFKAIADAAKCQSENATIVLRCLAEQSASALFEASEEVQMQLRPSREGPLLPADAIKIGKRDISNLEVMMSSTLNEAMSLFQNLLPQFWGKKQTDPKETMRALLKMGFSGVNESDLDIMLNFLRKHHYDVDDPDYKGWVDLIGDMLLRCPTKSFADELAKGGATAYYHIYEPKPSYSLFDGDSASHGEDVLVLFGTVTFLYPELATDEERATTLRMIRTLSNFANNGSVPKLVDGSSWPAIHNGSTDEIVRLTHAGYNYGSRPEHDCYLAEQIHIYYKEREQDSSSQRARTGFSVFDATLWRVAE</sequence>
<evidence type="ECO:0000313" key="1">
    <source>
        <dbReference type="EMBL" id="KAH7959080.1"/>
    </source>
</evidence>